<evidence type="ECO:0000259" key="1">
    <source>
        <dbReference type="Pfam" id="PF17800"/>
    </source>
</evidence>
<feature type="domain" description="Nucleoplasmin-like" evidence="1">
    <location>
        <begin position="69"/>
        <end position="128"/>
    </location>
</feature>
<dbReference type="EMBL" id="CM010722">
    <property type="protein sequence ID" value="RZC73226.1"/>
    <property type="molecule type" value="Genomic_DNA"/>
</dbReference>
<name>A0A4Y7KK31_PAPSO</name>
<keyword evidence="3" id="KW-1185">Reference proteome</keyword>
<dbReference type="Pfam" id="PF17800">
    <property type="entry name" value="NPL"/>
    <property type="match status" value="1"/>
</dbReference>
<protein>
    <recommendedName>
        <fullName evidence="1">Nucleoplasmin-like domain-containing protein</fullName>
    </recommendedName>
</protein>
<accession>A0A4Y7KK31</accession>
<dbReference type="AlphaFoldDB" id="A0A4Y7KK31"/>
<dbReference type="InterPro" id="IPR041232">
    <property type="entry name" value="NPL"/>
</dbReference>
<organism evidence="2 3">
    <name type="scientific">Papaver somniferum</name>
    <name type="common">Opium poppy</name>
    <dbReference type="NCBI Taxonomy" id="3469"/>
    <lineage>
        <taxon>Eukaryota</taxon>
        <taxon>Viridiplantae</taxon>
        <taxon>Streptophyta</taxon>
        <taxon>Embryophyta</taxon>
        <taxon>Tracheophyta</taxon>
        <taxon>Spermatophyta</taxon>
        <taxon>Magnoliopsida</taxon>
        <taxon>Ranunculales</taxon>
        <taxon>Papaveraceae</taxon>
        <taxon>Papaveroideae</taxon>
        <taxon>Papaver</taxon>
    </lineage>
</organism>
<dbReference type="Gramene" id="RZC73226">
    <property type="protein sequence ID" value="RZC73226"/>
    <property type="gene ID" value="C5167_048708"/>
</dbReference>
<dbReference type="Proteomes" id="UP000316621">
    <property type="component" value="Chromosome 8"/>
</dbReference>
<gene>
    <name evidence="2" type="ORF">C5167_048708</name>
</gene>
<evidence type="ECO:0000313" key="2">
    <source>
        <dbReference type="EMBL" id="RZC73226.1"/>
    </source>
</evidence>
<sequence>MIVEFWAKKRSNSGGPKKSFYWGQRLKALTAWLFTYKEPFFGMVNTGQQRDVDRLAALVSWGHVWALSTHWCAVQVKVGSKNPFFICKFVRNSLRESISLDLEFDEGEDEIVFELLSTGCKVHLTGYYDGNGDNGGHQGATEKKKVKEETDTFYRWPQ</sequence>
<evidence type="ECO:0000313" key="3">
    <source>
        <dbReference type="Proteomes" id="UP000316621"/>
    </source>
</evidence>
<dbReference type="Gene3D" id="2.60.120.340">
    <property type="entry name" value="Nucleoplasmin core domain"/>
    <property type="match status" value="1"/>
</dbReference>
<reference evidence="2 3" key="1">
    <citation type="journal article" date="2018" name="Science">
        <title>The opium poppy genome and morphinan production.</title>
        <authorList>
            <person name="Guo L."/>
            <person name="Winzer T."/>
            <person name="Yang X."/>
            <person name="Li Y."/>
            <person name="Ning Z."/>
            <person name="He Z."/>
            <person name="Teodor R."/>
            <person name="Lu Y."/>
            <person name="Bowser T.A."/>
            <person name="Graham I.A."/>
            <person name="Ye K."/>
        </authorList>
    </citation>
    <scope>NUCLEOTIDE SEQUENCE [LARGE SCALE GENOMIC DNA]</scope>
    <source>
        <strain evidence="3">cv. HN1</strain>
        <tissue evidence="2">Leaves</tissue>
    </source>
</reference>
<proteinExistence type="predicted"/>